<dbReference type="STRING" id="260552.Mag101_16465"/>
<keyword evidence="3" id="KW-1185">Reference proteome</keyword>
<evidence type="ECO:0008006" key="4">
    <source>
        <dbReference type="Google" id="ProtNLM"/>
    </source>
</evidence>
<feature type="signal peptide" evidence="1">
    <location>
        <begin position="1"/>
        <end position="29"/>
    </location>
</feature>
<evidence type="ECO:0000256" key="1">
    <source>
        <dbReference type="SAM" id="SignalP"/>
    </source>
</evidence>
<dbReference type="Proteomes" id="UP000188219">
    <property type="component" value="Chromosome"/>
</dbReference>
<organism evidence="2 3">
    <name type="scientific">Microbulbifer agarilyticus</name>
    <dbReference type="NCBI Taxonomy" id="260552"/>
    <lineage>
        <taxon>Bacteria</taxon>
        <taxon>Pseudomonadati</taxon>
        <taxon>Pseudomonadota</taxon>
        <taxon>Gammaproteobacteria</taxon>
        <taxon>Cellvibrionales</taxon>
        <taxon>Microbulbiferaceae</taxon>
        <taxon>Microbulbifer</taxon>
    </lineage>
</organism>
<gene>
    <name evidence="2" type="ORF">Mag101_16465</name>
</gene>
<dbReference type="AlphaFoldDB" id="A0A1Q2M8M6"/>
<feature type="chain" id="PRO_5013156941" description="DUF2946 domain-containing protein" evidence="1">
    <location>
        <begin position="30"/>
        <end position="96"/>
    </location>
</feature>
<evidence type="ECO:0000313" key="3">
    <source>
        <dbReference type="Proteomes" id="UP000188219"/>
    </source>
</evidence>
<sequence length="96" mass="10437">MNLCPRHKTPVWVSLCLLFALILAQPVAAEHIHIEDRAHQLCDLSNNHAPALGGSDFTFVSDDLAPLYIEQQAPAALDCQPERQSARGPPAILSLS</sequence>
<keyword evidence="1" id="KW-0732">Signal</keyword>
<dbReference type="OrthoDB" id="5741165at2"/>
<dbReference type="EMBL" id="CP019650">
    <property type="protein sequence ID" value="AQQ69044.1"/>
    <property type="molecule type" value="Genomic_DNA"/>
</dbReference>
<protein>
    <recommendedName>
        <fullName evidence="4">DUF2946 domain-containing protein</fullName>
    </recommendedName>
</protein>
<dbReference type="KEGG" id="maga:Mag101_16465"/>
<proteinExistence type="predicted"/>
<reference evidence="2" key="1">
    <citation type="submission" date="2017-02" db="EMBL/GenBank/DDBJ databases">
        <title>Genome of Microbulbifer agarilyticus GP101.</title>
        <authorList>
            <person name="Jung J."/>
            <person name="Bae S.S."/>
            <person name="Baek K."/>
        </authorList>
    </citation>
    <scope>NUCLEOTIDE SEQUENCE [LARGE SCALE GENOMIC DNA]</scope>
    <source>
        <strain evidence="2">GP101</strain>
    </source>
</reference>
<accession>A0A1Q2M8M6</accession>
<dbReference type="RefSeq" id="WP_077407488.1">
    <property type="nucleotide sequence ID" value="NZ_CP019650.1"/>
</dbReference>
<name>A0A1Q2M8M6_9GAMM</name>
<evidence type="ECO:0000313" key="2">
    <source>
        <dbReference type="EMBL" id="AQQ69044.1"/>
    </source>
</evidence>